<evidence type="ECO:0000256" key="5">
    <source>
        <dbReference type="ARBA" id="ARBA00022801"/>
    </source>
</evidence>
<evidence type="ECO:0000313" key="9">
    <source>
        <dbReference type="EMBL" id="SUB75146.1"/>
    </source>
</evidence>
<dbReference type="Proteomes" id="UP000254777">
    <property type="component" value="Unassembled WGS sequence"/>
</dbReference>
<name>A0A379DAV6_9FIRM</name>
<keyword evidence="7" id="KW-0472">Membrane</keyword>
<feature type="active site" evidence="6">
    <location>
        <position position="74"/>
    </location>
</feature>
<feature type="transmembrane region" description="Helical" evidence="7">
    <location>
        <begin position="12"/>
        <end position="32"/>
    </location>
</feature>
<dbReference type="EC" id="3.4.21.89" evidence="4 7"/>
<evidence type="ECO:0000313" key="10">
    <source>
        <dbReference type="Proteomes" id="UP000254777"/>
    </source>
</evidence>
<dbReference type="InterPro" id="IPR036286">
    <property type="entry name" value="LexA/Signal_pep-like_sf"/>
</dbReference>
<comment type="catalytic activity">
    <reaction evidence="1 7">
        <text>Cleavage of hydrophobic, N-terminal signal or leader sequences from secreted and periplasmic proteins.</text>
        <dbReference type="EC" id="3.4.21.89"/>
    </reaction>
</comment>
<dbReference type="EMBL" id="UGTH01000001">
    <property type="protein sequence ID" value="SUB75146.1"/>
    <property type="molecule type" value="Genomic_DNA"/>
</dbReference>
<dbReference type="GO" id="GO:0004252">
    <property type="term" value="F:serine-type endopeptidase activity"/>
    <property type="evidence" value="ECO:0007669"/>
    <property type="project" value="InterPro"/>
</dbReference>
<keyword evidence="5 7" id="KW-0378">Hydrolase</keyword>
<proteinExistence type="inferred from homology"/>
<dbReference type="InterPro" id="IPR000223">
    <property type="entry name" value="Pept_S26A_signal_pept_1"/>
</dbReference>
<dbReference type="Pfam" id="PF10502">
    <property type="entry name" value="Peptidase_S26"/>
    <property type="match status" value="1"/>
</dbReference>
<dbReference type="Gene3D" id="2.10.109.10">
    <property type="entry name" value="Umud Fragment, subunit A"/>
    <property type="match status" value="1"/>
</dbReference>
<accession>A0A379DAV6</accession>
<evidence type="ECO:0000256" key="3">
    <source>
        <dbReference type="ARBA" id="ARBA00009370"/>
    </source>
</evidence>
<evidence type="ECO:0000259" key="8">
    <source>
        <dbReference type="Pfam" id="PF10502"/>
    </source>
</evidence>
<evidence type="ECO:0000256" key="7">
    <source>
        <dbReference type="RuleBase" id="RU362042"/>
    </source>
</evidence>
<dbReference type="GO" id="GO:0005886">
    <property type="term" value="C:plasma membrane"/>
    <property type="evidence" value="ECO:0007669"/>
    <property type="project" value="UniProtKB-SubCell"/>
</dbReference>
<evidence type="ECO:0000256" key="4">
    <source>
        <dbReference type="ARBA" id="ARBA00013208"/>
    </source>
</evidence>
<comment type="subcellular location">
    <subcellularLocation>
        <location evidence="2">Cell membrane</location>
        <topology evidence="2">Single-pass type II membrane protein</topology>
    </subcellularLocation>
    <subcellularLocation>
        <location evidence="7">Membrane</location>
        <topology evidence="7">Single-pass type II membrane protein</topology>
    </subcellularLocation>
</comment>
<dbReference type="InterPro" id="IPR019758">
    <property type="entry name" value="Pept_S26A_signal_pept_1_CS"/>
</dbReference>
<reference evidence="9 10" key="1">
    <citation type="submission" date="2018-06" db="EMBL/GenBank/DDBJ databases">
        <authorList>
            <consortium name="Pathogen Informatics"/>
            <person name="Doyle S."/>
        </authorList>
    </citation>
    <scope>NUCLEOTIDE SEQUENCE [LARGE SCALE GENOMIC DNA]</scope>
    <source>
        <strain evidence="9 10">NCTC11088</strain>
    </source>
</reference>
<evidence type="ECO:0000256" key="6">
    <source>
        <dbReference type="PIRSR" id="PIRSR600223-1"/>
    </source>
</evidence>
<dbReference type="GO" id="GO:0009003">
    <property type="term" value="F:signal peptidase activity"/>
    <property type="evidence" value="ECO:0007669"/>
    <property type="project" value="UniProtKB-EC"/>
</dbReference>
<dbReference type="SUPFAM" id="SSF51306">
    <property type="entry name" value="LexA/Signal peptidase"/>
    <property type="match status" value="1"/>
</dbReference>
<keyword evidence="7" id="KW-1133">Transmembrane helix</keyword>
<dbReference type="PANTHER" id="PTHR43390:SF1">
    <property type="entry name" value="CHLOROPLAST PROCESSING PEPTIDASE"/>
    <property type="match status" value="1"/>
</dbReference>
<feature type="domain" description="Peptidase S26" evidence="8">
    <location>
        <begin position="13"/>
        <end position="157"/>
    </location>
</feature>
<evidence type="ECO:0000256" key="1">
    <source>
        <dbReference type="ARBA" id="ARBA00000677"/>
    </source>
</evidence>
<gene>
    <name evidence="9" type="primary">sipT_1</name>
    <name evidence="9" type="ORF">NCTC11088_00932</name>
</gene>
<keyword evidence="7" id="KW-0645">Protease</keyword>
<dbReference type="AlphaFoldDB" id="A0A379DAV6"/>
<dbReference type="InterPro" id="IPR019533">
    <property type="entry name" value="Peptidase_S26"/>
</dbReference>
<keyword evidence="7" id="KW-0812">Transmembrane</keyword>
<dbReference type="PROSITE" id="PS00761">
    <property type="entry name" value="SPASE_I_3"/>
    <property type="match status" value="1"/>
</dbReference>
<organism evidence="9 10">
    <name type="scientific">Peptoniphilus indolicus</name>
    <dbReference type="NCBI Taxonomy" id="33030"/>
    <lineage>
        <taxon>Bacteria</taxon>
        <taxon>Bacillati</taxon>
        <taxon>Bacillota</taxon>
        <taxon>Tissierellia</taxon>
        <taxon>Tissierellales</taxon>
        <taxon>Peptoniphilaceae</taxon>
        <taxon>Peptoniphilus</taxon>
    </lineage>
</organism>
<dbReference type="GO" id="GO:0006465">
    <property type="term" value="P:signal peptide processing"/>
    <property type="evidence" value="ECO:0007669"/>
    <property type="project" value="InterPro"/>
</dbReference>
<dbReference type="NCBIfam" id="TIGR02227">
    <property type="entry name" value="sigpep_I_bact"/>
    <property type="match status" value="1"/>
</dbReference>
<feature type="active site" evidence="6">
    <location>
        <position position="38"/>
    </location>
</feature>
<evidence type="ECO:0000256" key="2">
    <source>
        <dbReference type="ARBA" id="ARBA00004401"/>
    </source>
</evidence>
<sequence>MDETMKIKNKIIFLSFCLLIIYLGIFKHFSYYRVFNDSMHPALKKGEYIVAVKLNKYKKGDIVVFKRDNKILVKRIIAETGESVDIDKDGNVFVNGDFKRESYANKKSLEPYNIKLPHKITKNEFFVMGDNRAESYDSRINEIKDIKIQEILGKVVFNIEGIL</sequence>
<dbReference type="CDD" id="cd06530">
    <property type="entry name" value="S26_SPase_I"/>
    <property type="match status" value="1"/>
</dbReference>
<protein>
    <recommendedName>
        <fullName evidence="4 7">Signal peptidase I</fullName>
        <ecNumber evidence="4 7">3.4.21.89</ecNumber>
    </recommendedName>
</protein>
<dbReference type="PRINTS" id="PR00727">
    <property type="entry name" value="LEADERPTASE"/>
</dbReference>
<comment type="similarity">
    <text evidence="3 7">Belongs to the peptidase S26 family.</text>
</comment>
<dbReference type="PANTHER" id="PTHR43390">
    <property type="entry name" value="SIGNAL PEPTIDASE I"/>
    <property type="match status" value="1"/>
</dbReference>